<dbReference type="NCBIfam" id="TIGR00229">
    <property type="entry name" value="sensory_box"/>
    <property type="match status" value="1"/>
</dbReference>
<keyword evidence="2" id="KW-0472">Membrane</keyword>
<dbReference type="PANTHER" id="PTHR43065">
    <property type="entry name" value="SENSOR HISTIDINE KINASE"/>
    <property type="match status" value="1"/>
</dbReference>
<proteinExistence type="predicted"/>
<dbReference type="InterPro" id="IPR000014">
    <property type="entry name" value="PAS"/>
</dbReference>
<dbReference type="InterPro" id="IPR005467">
    <property type="entry name" value="His_kinase_dom"/>
</dbReference>
<evidence type="ECO:0000259" key="4">
    <source>
        <dbReference type="PROSITE" id="PS50113"/>
    </source>
</evidence>
<dbReference type="EMBL" id="OBEJ01000001">
    <property type="protein sequence ID" value="SNZ04254.1"/>
    <property type="molecule type" value="Genomic_DNA"/>
</dbReference>
<protein>
    <submittedName>
        <fullName evidence="5">PAS domain S-box-containing protein</fullName>
    </submittedName>
</protein>
<dbReference type="Pfam" id="PF08448">
    <property type="entry name" value="PAS_4"/>
    <property type="match status" value="1"/>
</dbReference>
<dbReference type="Pfam" id="PF16927">
    <property type="entry name" value="HisKA_7TM"/>
    <property type="match status" value="1"/>
</dbReference>
<name>A0A285N457_NATPI</name>
<organism evidence="5 6">
    <name type="scientific">Natronoarchaeum philippinense</name>
    <dbReference type="NCBI Taxonomy" id="558529"/>
    <lineage>
        <taxon>Archaea</taxon>
        <taxon>Methanobacteriati</taxon>
        <taxon>Methanobacteriota</taxon>
        <taxon>Stenosarchaea group</taxon>
        <taxon>Halobacteria</taxon>
        <taxon>Halobacteriales</taxon>
        <taxon>Natronoarchaeaceae</taxon>
    </lineage>
</organism>
<feature type="transmembrane region" description="Helical" evidence="2">
    <location>
        <begin position="181"/>
        <end position="201"/>
    </location>
</feature>
<dbReference type="InterPro" id="IPR035965">
    <property type="entry name" value="PAS-like_dom_sf"/>
</dbReference>
<accession>A0A285N457</accession>
<dbReference type="Gene3D" id="3.30.450.20">
    <property type="entry name" value="PAS domain"/>
    <property type="match status" value="1"/>
</dbReference>
<dbReference type="InterPro" id="IPR013656">
    <property type="entry name" value="PAS_4"/>
</dbReference>
<feature type="transmembrane region" description="Helical" evidence="2">
    <location>
        <begin position="34"/>
        <end position="56"/>
    </location>
</feature>
<dbReference type="InterPro" id="IPR000700">
    <property type="entry name" value="PAS-assoc_C"/>
</dbReference>
<feature type="transmembrane region" description="Helical" evidence="2">
    <location>
        <begin position="151"/>
        <end position="169"/>
    </location>
</feature>
<feature type="transmembrane region" description="Helical" evidence="2">
    <location>
        <begin position="100"/>
        <end position="118"/>
    </location>
</feature>
<feature type="domain" description="PAC" evidence="4">
    <location>
        <begin position="301"/>
        <end position="353"/>
    </location>
</feature>
<sequence length="595" mass="64102">MVLTNVYTLTLLPVAGICLLVAGYAWGKRPSPGAVPFAVFNVGAAVWAFGSAMAAASSTGAGSLGWIYVQYVGIATLPTAWLAFGLDYTGRERWLTRRSIAALSIEPLVLLALTWTSHRHGLIYRSISPITVDGVTTVELTPAAGFWLHTAYSYALVVIGTAMLVHLMVTVPRRYRSRTVAVLASILAPVALNLGFLAGAIELPIDPTPYAYAVSGTVGTWALIEKDLFDVPPIAPTVAHGIVFEQVADGVLIVDAGGRIVDYNDAARALLADGVEPQGAHIDELLPSLADVLAELDGPSDAVEEVSLTADGRERYFEITSRPIEHGRHRRLGRLITLHDITDRQLREQRLDVLHRVLRHNVRQETNKILGHADFLQQPTRDDDTTEHADAIETAARDLVDWSNQARSIERTLAPADSTDANVDAERAVEAVLDDLLARHPEVEVATSFDADATVRAHVSLQEALYEIVENAIEHNDAATPRIEITGERSGQWFELTVSDNGTGLPEPELAVLDRGRETPLEHGSGLGLWLVSWTVRASRGTLDIEADDGTTITMRLPSADAEDDDVGTDCLLGLDETDSEAAGVSPPSDGSPST</sequence>
<dbReference type="PROSITE" id="PS50113">
    <property type="entry name" value="PAC"/>
    <property type="match status" value="1"/>
</dbReference>
<dbReference type="Pfam" id="PF02518">
    <property type="entry name" value="HATPase_c"/>
    <property type="match status" value="1"/>
</dbReference>
<evidence type="ECO:0000313" key="6">
    <source>
        <dbReference type="Proteomes" id="UP000219453"/>
    </source>
</evidence>
<feature type="domain" description="Histidine kinase" evidence="3">
    <location>
        <begin position="357"/>
        <end position="561"/>
    </location>
</feature>
<evidence type="ECO:0000259" key="3">
    <source>
        <dbReference type="PROSITE" id="PS50109"/>
    </source>
</evidence>
<evidence type="ECO:0000313" key="5">
    <source>
        <dbReference type="EMBL" id="SNZ04254.1"/>
    </source>
</evidence>
<reference evidence="5 6" key="1">
    <citation type="submission" date="2017-09" db="EMBL/GenBank/DDBJ databases">
        <authorList>
            <person name="Ehlers B."/>
            <person name="Leendertz F.H."/>
        </authorList>
    </citation>
    <scope>NUCLEOTIDE SEQUENCE [LARGE SCALE GENOMIC DNA]</scope>
    <source>
        <strain evidence="5 6">DSM 27208</strain>
    </source>
</reference>
<evidence type="ECO:0000256" key="1">
    <source>
        <dbReference type="SAM" id="MobiDB-lite"/>
    </source>
</evidence>
<keyword evidence="2" id="KW-1133">Transmembrane helix</keyword>
<dbReference type="SMART" id="SM00387">
    <property type="entry name" value="HATPase_c"/>
    <property type="match status" value="1"/>
</dbReference>
<gene>
    <name evidence="5" type="ORF">SAMN06269185_0500</name>
</gene>
<evidence type="ECO:0000256" key="2">
    <source>
        <dbReference type="SAM" id="Phobius"/>
    </source>
</evidence>
<feature type="transmembrane region" description="Helical" evidence="2">
    <location>
        <begin position="68"/>
        <end position="88"/>
    </location>
</feature>
<dbReference type="InterPro" id="IPR003594">
    <property type="entry name" value="HATPase_dom"/>
</dbReference>
<dbReference type="Gene3D" id="3.30.565.10">
    <property type="entry name" value="Histidine kinase-like ATPase, C-terminal domain"/>
    <property type="match status" value="1"/>
</dbReference>
<dbReference type="OrthoDB" id="327291at2157"/>
<dbReference type="Proteomes" id="UP000219453">
    <property type="component" value="Unassembled WGS sequence"/>
</dbReference>
<dbReference type="CDD" id="cd00130">
    <property type="entry name" value="PAS"/>
    <property type="match status" value="1"/>
</dbReference>
<keyword evidence="2" id="KW-0812">Transmembrane</keyword>
<dbReference type="SUPFAM" id="SSF55785">
    <property type="entry name" value="PYP-like sensor domain (PAS domain)"/>
    <property type="match status" value="1"/>
</dbReference>
<feature type="region of interest" description="Disordered" evidence="1">
    <location>
        <begin position="556"/>
        <end position="595"/>
    </location>
</feature>
<dbReference type="RefSeq" id="WP_097007520.1">
    <property type="nucleotide sequence ID" value="NZ_OBEJ01000001.1"/>
</dbReference>
<dbReference type="InterPro" id="IPR031621">
    <property type="entry name" value="HisKA_7TM"/>
</dbReference>
<dbReference type="SUPFAM" id="SSF55874">
    <property type="entry name" value="ATPase domain of HSP90 chaperone/DNA topoisomerase II/histidine kinase"/>
    <property type="match status" value="1"/>
</dbReference>
<feature type="transmembrane region" description="Helical" evidence="2">
    <location>
        <begin position="6"/>
        <end position="27"/>
    </location>
</feature>
<keyword evidence="6" id="KW-1185">Reference proteome</keyword>
<dbReference type="InterPro" id="IPR036890">
    <property type="entry name" value="HATPase_C_sf"/>
</dbReference>
<dbReference type="PROSITE" id="PS50109">
    <property type="entry name" value="HIS_KIN"/>
    <property type="match status" value="1"/>
</dbReference>
<dbReference type="AlphaFoldDB" id="A0A285N457"/>